<feature type="region of interest" description="Disordered" evidence="1">
    <location>
        <begin position="320"/>
        <end position="376"/>
    </location>
</feature>
<dbReference type="GeneID" id="8102643"/>
<dbReference type="HOGENOM" id="CLU_455062_0_0_1"/>
<accession>B8LU49</accession>
<evidence type="ECO:0000256" key="1">
    <source>
        <dbReference type="SAM" id="MobiDB-lite"/>
    </source>
</evidence>
<name>B8LU49_TALSN</name>
<evidence type="ECO:0000313" key="2">
    <source>
        <dbReference type="EMBL" id="EED22521.1"/>
    </source>
</evidence>
<proteinExistence type="predicted"/>
<dbReference type="VEuPathDB" id="FungiDB:TSTA_060180"/>
<feature type="compositionally biased region" description="Polar residues" evidence="1">
    <location>
        <begin position="439"/>
        <end position="449"/>
    </location>
</feature>
<reference evidence="3" key="1">
    <citation type="journal article" date="2015" name="Genome Announc.">
        <title>Genome sequence of the AIDS-associated pathogen Penicillium marneffei (ATCC18224) and its near taxonomic relative Talaromyces stipitatus (ATCC10500).</title>
        <authorList>
            <person name="Nierman W.C."/>
            <person name="Fedorova-Abrams N.D."/>
            <person name="Andrianopoulos A."/>
        </authorList>
    </citation>
    <scope>NUCLEOTIDE SEQUENCE [LARGE SCALE GENOMIC DNA]</scope>
    <source>
        <strain evidence="3">ATCC 10500 / CBS 375.48 / QM 6759 / NRRL 1006</strain>
    </source>
</reference>
<evidence type="ECO:0000313" key="3">
    <source>
        <dbReference type="Proteomes" id="UP000001745"/>
    </source>
</evidence>
<feature type="compositionally biased region" description="Polar residues" evidence="1">
    <location>
        <begin position="340"/>
        <end position="371"/>
    </location>
</feature>
<dbReference type="AlphaFoldDB" id="B8LU49"/>
<feature type="region of interest" description="Disordered" evidence="1">
    <location>
        <begin position="419"/>
        <end position="449"/>
    </location>
</feature>
<dbReference type="EMBL" id="EQ962652">
    <property type="protein sequence ID" value="EED22521.1"/>
    <property type="molecule type" value="Genomic_DNA"/>
</dbReference>
<keyword evidence="3" id="KW-1185">Reference proteome</keyword>
<gene>
    <name evidence="2" type="ORF">TSTA_060180</name>
</gene>
<feature type="compositionally biased region" description="Basic and acidic residues" evidence="1">
    <location>
        <begin position="426"/>
        <end position="438"/>
    </location>
</feature>
<dbReference type="RefSeq" id="XP_002339908.1">
    <property type="nucleotide sequence ID" value="XM_002339867.1"/>
</dbReference>
<dbReference type="InParanoid" id="B8LU49"/>
<dbReference type="OrthoDB" id="4509088at2759"/>
<dbReference type="Proteomes" id="UP000001745">
    <property type="component" value="Unassembled WGS sequence"/>
</dbReference>
<dbReference type="eggNOG" id="ENOG502T3Q0">
    <property type="taxonomic scope" value="Eukaryota"/>
</dbReference>
<organism evidence="2 3">
    <name type="scientific">Talaromyces stipitatus (strain ATCC 10500 / CBS 375.48 / QM 6759 / NRRL 1006)</name>
    <name type="common">Penicillium stipitatum</name>
    <dbReference type="NCBI Taxonomy" id="441959"/>
    <lineage>
        <taxon>Eukaryota</taxon>
        <taxon>Fungi</taxon>
        <taxon>Dikarya</taxon>
        <taxon>Ascomycota</taxon>
        <taxon>Pezizomycotina</taxon>
        <taxon>Eurotiomycetes</taxon>
        <taxon>Eurotiomycetidae</taxon>
        <taxon>Eurotiales</taxon>
        <taxon>Trichocomaceae</taxon>
        <taxon>Talaromyces</taxon>
        <taxon>Talaromyces sect. Talaromyces</taxon>
    </lineage>
</organism>
<sequence>MYVPMSRNNSSTEVFSIPYGSAIYEHLHGLERLVVDQGDEKTANLLRAIISSPDPLDKLRAALGNNRKERSCTERELWFKNWNDGVLSEKQARFLASVTKDWVLDGIAVSIVSAYARLWIEQPRAFWYGVPADHDILRRCYNEKKVIEEVVPTRAKVISWITAQEVRKEQNRIRECGNRRYRRRAKTRNGDEVFLGRALQEICRQHWGVVDKDKTRWLRDESREGSKWHYIDNPGIILSLYKAGSTRITRHKWEKVEVKVLNEFVATLPQMRICDLLNEAFGHIAQDYLSLGTGERHALSPSSISRHDSSAVASLAEYQSADLPQDETTDAIRGRDQDVAGSTNPTTESRPEVNGTSDLESSDANSLTVHSTSDEASNHWVSSTVVGCNLQLQPVNNEPSDEQAASVLYAFRNPQAASVVPTNQDSDLHDSESLRRSVQDSQGSEASQDHTVYAQLPVTATPQPEHQLNASNSAQFHPLLDNLISESFRVQNPAATIVEGPSSQWQHSALQSNEPLENGDQAYQVPLGHWDQAYHVPLENGGQSYQVPLGHWDQAYQVPLENDDQVYQVPLGHWDQAYQVPLDNGDQLYQVPLGHWDQPY</sequence>
<protein>
    <submittedName>
        <fullName evidence="2">Uncharacterized protein</fullName>
    </submittedName>
</protein>